<dbReference type="EMBL" id="JAQQWM010000003">
    <property type="protein sequence ID" value="KAK8072245.1"/>
    <property type="molecule type" value="Genomic_DNA"/>
</dbReference>
<evidence type="ECO:0000313" key="3">
    <source>
        <dbReference type="Proteomes" id="UP001446871"/>
    </source>
</evidence>
<feature type="compositionally biased region" description="Acidic residues" evidence="1">
    <location>
        <begin position="145"/>
        <end position="154"/>
    </location>
</feature>
<feature type="region of interest" description="Disordered" evidence="1">
    <location>
        <begin position="77"/>
        <end position="173"/>
    </location>
</feature>
<feature type="compositionally biased region" description="Low complexity" evidence="1">
    <location>
        <begin position="77"/>
        <end position="94"/>
    </location>
</feature>
<evidence type="ECO:0008006" key="4">
    <source>
        <dbReference type="Google" id="ProtNLM"/>
    </source>
</evidence>
<evidence type="ECO:0000256" key="1">
    <source>
        <dbReference type="SAM" id="MobiDB-lite"/>
    </source>
</evidence>
<gene>
    <name evidence="2" type="ORF">PG996_005593</name>
</gene>
<proteinExistence type="predicted"/>
<keyword evidence="3" id="KW-1185">Reference proteome</keyword>
<evidence type="ECO:0000313" key="2">
    <source>
        <dbReference type="EMBL" id="KAK8072245.1"/>
    </source>
</evidence>
<dbReference type="Proteomes" id="UP001446871">
    <property type="component" value="Unassembled WGS sequence"/>
</dbReference>
<protein>
    <recommendedName>
        <fullName evidence="4">Myb-like domain-containing protein</fullName>
    </recommendedName>
</protein>
<organism evidence="2 3">
    <name type="scientific">Apiospora saccharicola</name>
    <dbReference type="NCBI Taxonomy" id="335842"/>
    <lineage>
        <taxon>Eukaryota</taxon>
        <taxon>Fungi</taxon>
        <taxon>Dikarya</taxon>
        <taxon>Ascomycota</taxon>
        <taxon>Pezizomycotina</taxon>
        <taxon>Sordariomycetes</taxon>
        <taxon>Xylariomycetidae</taxon>
        <taxon>Amphisphaeriales</taxon>
        <taxon>Apiosporaceae</taxon>
        <taxon>Apiospora</taxon>
    </lineage>
</organism>
<comment type="caution">
    <text evidence="2">The sequence shown here is derived from an EMBL/GenBank/DDBJ whole genome shotgun (WGS) entry which is preliminary data.</text>
</comment>
<name>A0ABR1VPU0_9PEZI</name>
<sequence length="173" mass="18308">MPPKKNTENGDAGAAGISGVNWKLVDAVFKFCPASSKPNIDWNALAQITGHKNGKSARDSFRAACAKFGWFEAAGDNSAAAAAPGSAPKSTKATNARKKKAAPTKDVSDDVSDDEVETPTKKRKGGATNGLETPLKKTKLTKDEVEGEAEEENKEETTETMDVAQDEHADDEV</sequence>
<accession>A0ABR1VPU0</accession>
<reference evidence="2 3" key="1">
    <citation type="submission" date="2023-01" db="EMBL/GenBank/DDBJ databases">
        <title>Analysis of 21 Apiospora genomes using comparative genomics revels a genus with tremendous synthesis potential of carbohydrate active enzymes and secondary metabolites.</title>
        <authorList>
            <person name="Sorensen T."/>
        </authorList>
    </citation>
    <scope>NUCLEOTIDE SEQUENCE [LARGE SCALE GENOMIC DNA]</scope>
    <source>
        <strain evidence="2 3">CBS 83171</strain>
    </source>
</reference>